<dbReference type="GO" id="GO:0005102">
    <property type="term" value="F:signaling receptor binding"/>
    <property type="evidence" value="ECO:0007669"/>
    <property type="project" value="TreeGrafter"/>
</dbReference>
<keyword evidence="8" id="KW-0393">Immunoglobulin domain</keyword>
<dbReference type="InterPro" id="IPR013783">
    <property type="entry name" value="Ig-like_fold"/>
</dbReference>
<feature type="domain" description="Ig-like" evidence="11">
    <location>
        <begin position="170"/>
        <end position="256"/>
    </location>
</feature>
<evidence type="ECO:0000256" key="3">
    <source>
        <dbReference type="ARBA" id="ARBA00022729"/>
    </source>
</evidence>
<keyword evidence="3" id="KW-0732">Signal</keyword>
<dbReference type="SUPFAM" id="SSF48726">
    <property type="entry name" value="Immunoglobulin"/>
    <property type="match status" value="2"/>
</dbReference>
<evidence type="ECO:0000256" key="6">
    <source>
        <dbReference type="ARBA" id="ARBA00023157"/>
    </source>
</evidence>
<feature type="transmembrane region" description="Helical" evidence="10">
    <location>
        <begin position="24"/>
        <end position="42"/>
    </location>
</feature>
<name>A0A3Q1FEK1_9TELE</name>
<dbReference type="SMART" id="SM00409">
    <property type="entry name" value="IG"/>
    <property type="match status" value="1"/>
</dbReference>
<dbReference type="AlphaFoldDB" id="A0A3Q1FEK1"/>
<dbReference type="Proteomes" id="UP000257200">
    <property type="component" value="Unplaced"/>
</dbReference>
<dbReference type="GO" id="GO:0050852">
    <property type="term" value="P:T cell receptor signaling pathway"/>
    <property type="evidence" value="ECO:0007669"/>
    <property type="project" value="TreeGrafter"/>
</dbReference>
<dbReference type="GO" id="GO:0009897">
    <property type="term" value="C:external side of plasma membrane"/>
    <property type="evidence" value="ECO:0007669"/>
    <property type="project" value="TreeGrafter"/>
</dbReference>
<evidence type="ECO:0000313" key="13">
    <source>
        <dbReference type="Proteomes" id="UP000257200"/>
    </source>
</evidence>
<dbReference type="PANTHER" id="PTHR24100">
    <property type="entry name" value="BUTYROPHILIN"/>
    <property type="match status" value="1"/>
</dbReference>
<keyword evidence="6" id="KW-1015">Disulfide bond</keyword>
<proteinExistence type="inferred from homology"/>
<dbReference type="PANTHER" id="PTHR24100:SF151">
    <property type="entry name" value="ICOS LIGAND"/>
    <property type="match status" value="1"/>
</dbReference>
<dbReference type="GO" id="GO:0042110">
    <property type="term" value="P:T cell activation"/>
    <property type="evidence" value="ECO:0007669"/>
    <property type="project" value="UniProtKB-ARBA"/>
</dbReference>
<evidence type="ECO:0000256" key="2">
    <source>
        <dbReference type="ARBA" id="ARBA00022692"/>
    </source>
</evidence>
<evidence type="ECO:0000256" key="8">
    <source>
        <dbReference type="ARBA" id="ARBA00023319"/>
    </source>
</evidence>
<evidence type="ECO:0000256" key="1">
    <source>
        <dbReference type="ARBA" id="ARBA00004370"/>
    </source>
</evidence>
<dbReference type="GO" id="GO:0050863">
    <property type="term" value="P:regulation of T cell activation"/>
    <property type="evidence" value="ECO:0007669"/>
    <property type="project" value="UniProtKB-ARBA"/>
</dbReference>
<evidence type="ECO:0000259" key="11">
    <source>
        <dbReference type="PROSITE" id="PS50835"/>
    </source>
</evidence>
<reference evidence="12" key="1">
    <citation type="submission" date="2025-08" db="UniProtKB">
        <authorList>
            <consortium name="Ensembl"/>
        </authorList>
    </citation>
    <scope>IDENTIFICATION</scope>
</reference>
<evidence type="ECO:0000256" key="5">
    <source>
        <dbReference type="ARBA" id="ARBA00023136"/>
    </source>
</evidence>
<dbReference type="InterPro" id="IPR036179">
    <property type="entry name" value="Ig-like_dom_sf"/>
</dbReference>
<keyword evidence="4 10" id="KW-1133">Transmembrane helix</keyword>
<keyword evidence="13" id="KW-1185">Reference proteome</keyword>
<dbReference type="PROSITE" id="PS50835">
    <property type="entry name" value="IG_LIKE"/>
    <property type="match status" value="2"/>
</dbReference>
<feature type="domain" description="Ig-like" evidence="11">
    <location>
        <begin position="49"/>
        <end position="161"/>
    </location>
</feature>
<dbReference type="GO" id="GO:1903037">
    <property type="term" value="P:regulation of leukocyte cell-cell adhesion"/>
    <property type="evidence" value="ECO:0007669"/>
    <property type="project" value="UniProtKB-ARBA"/>
</dbReference>
<keyword evidence="7" id="KW-0325">Glycoprotein</keyword>
<evidence type="ECO:0000256" key="10">
    <source>
        <dbReference type="SAM" id="Phobius"/>
    </source>
</evidence>
<dbReference type="InterPro" id="IPR050504">
    <property type="entry name" value="IgSF_BTN/MOG"/>
</dbReference>
<dbReference type="Gene3D" id="2.60.40.10">
    <property type="entry name" value="Immunoglobulins"/>
    <property type="match status" value="2"/>
</dbReference>
<protein>
    <recommendedName>
        <fullName evidence="11">Ig-like domain-containing protein</fullName>
    </recommendedName>
</protein>
<dbReference type="GO" id="GO:0001817">
    <property type="term" value="P:regulation of cytokine production"/>
    <property type="evidence" value="ECO:0007669"/>
    <property type="project" value="TreeGrafter"/>
</dbReference>
<dbReference type="FunFam" id="2.60.40.10:FF:000142">
    <property type="entry name" value="V-set domain-containing T-cell activation inhibitor 1"/>
    <property type="match status" value="1"/>
</dbReference>
<keyword evidence="5 10" id="KW-0472">Membrane</keyword>
<dbReference type="Ensembl" id="ENSAPOT00000024210.1">
    <property type="protein sequence ID" value="ENSAPOP00000015493.1"/>
    <property type="gene ID" value="ENSAPOG00000018463.1"/>
</dbReference>
<dbReference type="Pfam" id="PF07686">
    <property type="entry name" value="V-set"/>
    <property type="match status" value="1"/>
</dbReference>
<comment type="similarity">
    <text evidence="9">Belongs to the SKINT family.</text>
</comment>
<evidence type="ECO:0000256" key="4">
    <source>
        <dbReference type="ARBA" id="ARBA00022989"/>
    </source>
</evidence>
<dbReference type="STRING" id="80966.ENSAPOP00000015493"/>
<organism evidence="12 13">
    <name type="scientific">Acanthochromis polyacanthus</name>
    <name type="common">spiny chromis</name>
    <dbReference type="NCBI Taxonomy" id="80966"/>
    <lineage>
        <taxon>Eukaryota</taxon>
        <taxon>Metazoa</taxon>
        <taxon>Chordata</taxon>
        <taxon>Craniata</taxon>
        <taxon>Vertebrata</taxon>
        <taxon>Euteleostomi</taxon>
        <taxon>Actinopterygii</taxon>
        <taxon>Neopterygii</taxon>
        <taxon>Teleostei</taxon>
        <taxon>Neoteleostei</taxon>
        <taxon>Acanthomorphata</taxon>
        <taxon>Ovalentaria</taxon>
        <taxon>Pomacentridae</taxon>
        <taxon>Acanthochromis</taxon>
    </lineage>
</organism>
<evidence type="ECO:0000256" key="7">
    <source>
        <dbReference type="ARBA" id="ARBA00023180"/>
    </source>
</evidence>
<accession>A0A3Q1FEK1</accession>
<evidence type="ECO:0000256" key="9">
    <source>
        <dbReference type="ARBA" id="ARBA00038221"/>
    </source>
</evidence>
<reference evidence="12" key="2">
    <citation type="submission" date="2025-09" db="UniProtKB">
        <authorList>
            <consortium name="Ensembl"/>
        </authorList>
    </citation>
    <scope>IDENTIFICATION</scope>
</reference>
<sequence>MHFHFFSSCQESRMMNSMTASSDFLSISAILWHYAVIYSFLLQSFGVFPDMQVKLICSDQPILALVGDDVILPCRLDPAISADSMTVMWTRPSLDPKYIHVHQDGRLLYESQNPTYSYRTRVFVDELVHGNVSMSIFKAKISDEGQFWCSIPSIQKEASIQLIVGSVSTPVIEVTSSNRGKMVLQCESAGWYPEPEVLWLDGEGNLLSAGPTETVRGPDDLYTVSSRVTVEERHSNKLTCRIQQSNINQSREAQIR</sequence>
<dbReference type="InterPro" id="IPR013106">
    <property type="entry name" value="Ig_V-set"/>
</dbReference>
<evidence type="ECO:0000313" key="12">
    <source>
        <dbReference type="Ensembl" id="ENSAPOP00000015493.1"/>
    </source>
</evidence>
<dbReference type="InterPro" id="IPR003599">
    <property type="entry name" value="Ig_sub"/>
</dbReference>
<dbReference type="InterPro" id="IPR007110">
    <property type="entry name" value="Ig-like_dom"/>
</dbReference>
<dbReference type="Pfam" id="PF22705">
    <property type="entry name" value="C2-set_3"/>
    <property type="match status" value="1"/>
</dbReference>
<dbReference type="GeneTree" id="ENSGT01050000244843"/>
<keyword evidence="2 10" id="KW-0812">Transmembrane</keyword>
<dbReference type="InterPro" id="IPR053896">
    <property type="entry name" value="BTN3A2-like_Ig-C"/>
</dbReference>
<dbReference type="InParanoid" id="A0A3Q1FEK1"/>
<comment type="subcellular location">
    <subcellularLocation>
        <location evidence="1">Membrane</location>
    </subcellularLocation>
</comment>
<dbReference type="FunFam" id="2.60.40.10:FF:000088">
    <property type="entry name" value="Butyrophilin subfamily 1 member A1"/>
    <property type="match status" value="1"/>
</dbReference>